<evidence type="ECO:0000256" key="1">
    <source>
        <dbReference type="SAM" id="Phobius"/>
    </source>
</evidence>
<gene>
    <name evidence="2" type="ORF">N7494_002165</name>
</gene>
<feature type="transmembrane region" description="Helical" evidence="1">
    <location>
        <begin position="61"/>
        <end position="82"/>
    </location>
</feature>
<feature type="transmembrane region" description="Helical" evidence="1">
    <location>
        <begin position="6"/>
        <end position="24"/>
    </location>
</feature>
<protein>
    <submittedName>
        <fullName evidence="2">Uncharacterized protein</fullName>
    </submittedName>
</protein>
<keyword evidence="1" id="KW-1133">Transmembrane helix</keyword>
<organism evidence="2 3">
    <name type="scientific">Penicillium frequentans</name>
    <dbReference type="NCBI Taxonomy" id="3151616"/>
    <lineage>
        <taxon>Eukaryota</taxon>
        <taxon>Fungi</taxon>
        <taxon>Dikarya</taxon>
        <taxon>Ascomycota</taxon>
        <taxon>Pezizomycotina</taxon>
        <taxon>Eurotiomycetes</taxon>
        <taxon>Eurotiomycetidae</taxon>
        <taxon>Eurotiales</taxon>
        <taxon>Aspergillaceae</taxon>
        <taxon>Penicillium</taxon>
    </lineage>
</organism>
<proteinExistence type="predicted"/>
<accession>A0AAD6D354</accession>
<comment type="caution">
    <text evidence="2">The sequence shown here is derived from an EMBL/GenBank/DDBJ whole genome shotgun (WGS) entry which is preliminary data.</text>
</comment>
<reference evidence="2 3" key="1">
    <citation type="journal article" date="2023" name="IMA Fungus">
        <title>Comparative genomic study of the Penicillium genus elucidates a diverse pangenome and 15 lateral gene transfer events.</title>
        <authorList>
            <person name="Petersen C."/>
            <person name="Sorensen T."/>
            <person name="Nielsen M.R."/>
            <person name="Sondergaard T.E."/>
            <person name="Sorensen J.L."/>
            <person name="Fitzpatrick D.A."/>
            <person name="Frisvad J.C."/>
            <person name="Nielsen K.L."/>
        </authorList>
    </citation>
    <scope>NUCLEOTIDE SEQUENCE [LARGE SCALE GENOMIC DNA]</scope>
    <source>
        <strain evidence="2 3">IBT 35679</strain>
    </source>
</reference>
<name>A0AAD6D354_9EURO</name>
<sequence>MDSLVMGGLLFVLNAIYGILLNLLSWLFSLLYLLVSPLLYLLHGLLTIALFPLQILIKFEAFLYFVTGAVITGATVGLFLHLTGDALSELLRLRSGPSPSPKDEPLLKDEPIDWQSKWDHQLLSTTIPEEEENSSA</sequence>
<evidence type="ECO:0000313" key="2">
    <source>
        <dbReference type="EMBL" id="KAJ5552787.1"/>
    </source>
</evidence>
<keyword evidence="1" id="KW-0472">Membrane</keyword>
<feature type="transmembrane region" description="Helical" evidence="1">
    <location>
        <begin position="31"/>
        <end position="55"/>
    </location>
</feature>
<dbReference type="EMBL" id="JAQIZZ010000002">
    <property type="protein sequence ID" value="KAJ5552787.1"/>
    <property type="molecule type" value="Genomic_DNA"/>
</dbReference>
<keyword evidence="3" id="KW-1185">Reference proteome</keyword>
<evidence type="ECO:0000313" key="3">
    <source>
        <dbReference type="Proteomes" id="UP001220324"/>
    </source>
</evidence>
<dbReference type="AlphaFoldDB" id="A0AAD6D354"/>
<keyword evidence="1" id="KW-0812">Transmembrane</keyword>
<dbReference type="Proteomes" id="UP001220324">
    <property type="component" value="Unassembled WGS sequence"/>
</dbReference>